<name>A0ABX0XGP3_9BACT</name>
<protein>
    <submittedName>
        <fullName evidence="1">Uncharacterized protein</fullName>
    </submittedName>
</protein>
<dbReference type="EMBL" id="JAATJH010000015">
    <property type="protein sequence ID" value="NJC28508.1"/>
    <property type="molecule type" value="Genomic_DNA"/>
</dbReference>
<gene>
    <name evidence="1" type="ORF">GGR27_004033</name>
</gene>
<comment type="caution">
    <text evidence="1">The sequence shown here is derived from an EMBL/GenBank/DDBJ whole genome shotgun (WGS) entry which is preliminary data.</text>
</comment>
<proteinExistence type="predicted"/>
<keyword evidence="2" id="KW-1185">Reference proteome</keyword>
<evidence type="ECO:0000313" key="2">
    <source>
        <dbReference type="Proteomes" id="UP000770785"/>
    </source>
</evidence>
<accession>A0ABX0XGP3</accession>
<organism evidence="1 2">
    <name type="scientific">Neolewinella antarctica</name>
    <dbReference type="NCBI Taxonomy" id="442734"/>
    <lineage>
        <taxon>Bacteria</taxon>
        <taxon>Pseudomonadati</taxon>
        <taxon>Bacteroidota</taxon>
        <taxon>Saprospiria</taxon>
        <taxon>Saprospirales</taxon>
        <taxon>Lewinellaceae</taxon>
        <taxon>Neolewinella</taxon>
    </lineage>
</organism>
<dbReference type="Proteomes" id="UP000770785">
    <property type="component" value="Unassembled WGS sequence"/>
</dbReference>
<evidence type="ECO:0000313" key="1">
    <source>
        <dbReference type="EMBL" id="NJC28508.1"/>
    </source>
</evidence>
<sequence>MTKPLTNLQVELLRSFNYQIDDSQLLEIKKMLTDYFAQKVSDGMDKLFEEHGWDDSKLDEWSGEHMRKPYNK</sequence>
<dbReference type="RefSeq" id="WP_168040600.1">
    <property type="nucleotide sequence ID" value="NZ_JAATJH010000015.1"/>
</dbReference>
<reference evidence="1 2" key="1">
    <citation type="submission" date="2020-03" db="EMBL/GenBank/DDBJ databases">
        <title>Genomic Encyclopedia of Type Strains, Phase IV (KMG-IV): sequencing the most valuable type-strain genomes for metagenomic binning, comparative biology and taxonomic classification.</title>
        <authorList>
            <person name="Goeker M."/>
        </authorList>
    </citation>
    <scope>NUCLEOTIDE SEQUENCE [LARGE SCALE GENOMIC DNA]</scope>
    <source>
        <strain evidence="1 2">DSM 105096</strain>
    </source>
</reference>